<dbReference type="AlphaFoldDB" id="A0A2P5ETY1"/>
<reference evidence="3" key="1">
    <citation type="submission" date="2016-06" db="EMBL/GenBank/DDBJ databases">
        <title>Parallel loss of symbiosis genes in relatives of nitrogen-fixing non-legume Parasponia.</title>
        <authorList>
            <person name="Van Velzen R."/>
            <person name="Holmer R."/>
            <person name="Bu F."/>
            <person name="Rutten L."/>
            <person name="Van Zeijl A."/>
            <person name="Liu W."/>
            <person name="Santuari L."/>
            <person name="Cao Q."/>
            <person name="Sharma T."/>
            <person name="Shen D."/>
            <person name="Roswanjaya Y."/>
            <person name="Wardhani T."/>
            <person name="Kalhor M.S."/>
            <person name="Jansen J."/>
            <person name="Van den Hoogen J."/>
            <person name="Gungor B."/>
            <person name="Hartog M."/>
            <person name="Hontelez J."/>
            <person name="Verver J."/>
            <person name="Yang W.-C."/>
            <person name="Schijlen E."/>
            <person name="Repin R."/>
            <person name="Schilthuizen M."/>
            <person name="Schranz E."/>
            <person name="Heidstra R."/>
            <person name="Miyata K."/>
            <person name="Fedorova E."/>
            <person name="Kohlen W."/>
            <person name="Bisseling T."/>
            <person name="Smit S."/>
            <person name="Geurts R."/>
        </authorList>
    </citation>
    <scope>NUCLEOTIDE SEQUENCE [LARGE SCALE GENOMIC DNA]</scope>
    <source>
        <strain evidence="3">cv. RG33-2</strain>
    </source>
</reference>
<evidence type="ECO:0000313" key="2">
    <source>
        <dbReference type="EMBL" id="PON88976.1"/>
    </source>
</evidence>
<dbReference type="Proteomes" id="UP000237000">
    <property type="component" value="Unassembled WGS sequence"/>
</dbReference>
<protein>
    <submittedName>
        <fullName evidence="2">Uncharacterized protein</fullName>
    </submittedName>
</protein>
<dbReference type="InParanoid" id="A0A2P5ETY1"/>
<keyword evidence="1" id="KW-1133">Transmembrane helix</keyword>
<evidence type="ECO:0000313" key="3">
    <source>
        <dbReference type="Proteomes" id="UP000237000"/>
    </source>
</evidence>
<sequence length="110" mass="12824">MSPTCTSRAESCRILAPEYKDICNHLGLVRATTAIRVPDHFTPHIAEYMRCGTRDSVKAGVEFLTKIHYKTKGWHYSANAIFLILRFLSLLFLWTSRKWKLDARRPMPWL</sequence>
<feature type="transmembrane region" description="Helical" evidence="1">
    <location>
        <begin position="74"/>
        <end position="95"/>
    </location>
</feature>
<evidence type="ECO:0000256" key="1">
    <source>
        <dbReference type="SAM" id="Phobius"/>
    </source>
</evidence>
<keyword evidence="1" id="KW-0812">Transmembrane</keyword>
<organism evidence="2 3">
    <name type="scientific">Trema orientale</name>
    <name type="common">Charcoal tree</name>
    <name type="synonym">Celtis orientalis</name>
    <dbReference type="NCBI Taxonomy" id="63057"/>
    <lineage>
        <taxon>Eukaryota</taxon>
        <taxon>Viridiplantae</taxon>
        <taxon>Streptophyta</taxon>
        <taxon>Embryophyta</taxon>
        <taxon>Tracheophyta</taxon>
        <taxon>Spermatophyta</taxon>
        <taxon>Magnoliopsida</taxon>
        <taxon>eudicotyledons</taxon>
        <taxon>Gunneridae</taxon>
        <taxon>Pentapetalae</taxon>
        <taxon>rosids</taxon>
        <taxon>fabids</taxon>
        <taxon>Rosales</taxon>
        <taxon>Cannabaceae</taxon>
        <taxon>Trema</taxon>
    </lineage>
</organism>
<accession>A0A2P5ETY1</accession>
<keyword evidence="1" id="KW-0472">Membrane</keyword>
<proteinExistence type="predicted"/>
<dbReference type="EMBL" id="JXTC01000099">
    <property type="protein sequence ID" value="PON88976.1"/>
    <property type="molecule type" value="Genomic_DNA"/>
</dbReference>
<comment type="caution">
    <text evidence="2">The sequence shown here is derived from an EMBL/GenBank/DDBJ whole genome shotgun (WGS) entry which is preliminary data.</text>
</comment>
<name>A0A2P5ETY1_TREOI</name>
<keyword evidence="3" id="KW-1185">Reference proteome</keyword>
<gene>
    <name evidence="2" type="ORF">TorRG33x02_152050</name>
</gene>